<accession>A0ABW3Y090</accession>
<gene>
    <name evidence="2" type="ORF">ACFQ39_04350</name>
</gene>
<reference evidence="3" key="1">
    <citation type="journal article" date="2019" name="Int. J. Syst. Evol. Microbiol.">
        <title>The Global Catalogue of Microorganisms (GCM) 10K type strain sequencing project: providing services to taxonomists for standard genome sequencing and annotation.</title>
        <authorList>
            <consortium name="The Broad Institute Genomics Platform"/>
            <consortium name="The Broad Institute Genome Sequencing Center for Infectious Disease"/>
            <person name="Wu L."/>
            <person name="Ma J."/>
        </authorList>
    </citation>
    <scope>NUCLEOTIDE SEQUENCE [LARGE SCALE GENOMIC DNA]</scope>
    <source>
        <strain evidence="3">CCUG 61485</strain>
    </source>
</reference>
<dbReference type="RefSeq" id="WP_377176761.1">
    <property type="nucleotide sequence ID" value="NZ_JBHTMY010000002.1"/>
</dbReference>
<evidence type="ECO:0000259" key="1">
    <source>
        <dbReference type="SMART" id="SM00642"/>
    </source>
</evidence>
<comment type="caution">
    <text evidence="2">The sequence shown here is derived from an EMBL/GenBank/DDBJ whole genome shotgun (WGS) entry which is preliminary data.</text>
</comment>
<name>A0ABW3Y090_9FLAO</name>
<dbReference type="InterPro" id="IPR017853">
    <property type="entry name" value="GH"/>
</dbReference>
<protein>
    <submittedName>
        <fullName evidence="2">Alpha-amylase family protein</fullName>
    </submittedName>
</protein>
<dbReference type="EMBL" id="JBHTMY010000002">
    <property type="protein sequence ID" value="MFD1314835.1"/>
    <property type="molecule type" value="Genomic_DNA"/>
</dbReference>
<dbReference type="Gene3D" id="3.20.20.80">
    <property type="entry name" value="Glycosidases"/>
    <property type="match status" value="2"/>
</dbReference>
<keyword evidence="3" id="KW-1185">Reference proteome</keyword>
<feature type="domain" description="Glycosyl hydrolase family 13 catalytic" evidence="1">
    <location>
        <begin position="43"/>
        <end position="514"/>
    </location>
</feature>
<dbReference type="SUPFAM" id="SSF51445">
    <property type="entry name" value="(Trans)glycosidases"/>
    <property type="match status" value="1"/>
</dbReference>
<proteinExistence type="predicted"/>
<dbReference type="Proteomes" id="UP001597201">
    <property type="component" value="Unassembled WGS sequence"/>
</dbReference>
<dbReference type="SMART" id="SM00642">
    <property type="entry name" value="Aamy"/>
    <property type="match status" value="1"/>
</dbReference>
<dbReference type="Pfam" id="PF00128">
    <property type="entry name" value="Alpha-amylase"/>
    <property type="match status" value="2"/>
</dbReference>
<organism evidence="2 3">
    <name type="scientific">Namhaeicola litoreus</name>
    <dbReference type="NCBI Taxonomy" id="1052145"/>
    <lineage>
        <taxon>Bacteria</taxon>
        <taxon>Pseudomonadati</taxon>
        <taxon>Bacteroidota</taxon>
        <taxon>Flavobacteriia</taxon>
        <taxon>Flavobacteriales</taxon>
        <taxon>Flavobacteriaceae</taxon>
        <taxon>Namhaeicola</taxon>
    </lineage>
</organism>
<dbReference type="PANTHER" id="PTHR10357:SF205">
    <property type="entry name" value="O-GLYCOSYL HYDROLASE FAMILY 13"/>
    <property type="match status" value="1"/>
</dbReference>
<dbReference type="CDD" id="cd11349">
    <property type="entry name" value="AmyAc_3"/>
    <property type="match status" value="1"/>
</dbReference>
<evidence type="ECO:0000313" key="2">
    <source>
        <dbReference type="EMBL" id="MFD1314835.1"/>
    </source>
</evidence>
<evidence type="ECO:0000313" key="3">
    <source>
        <dbReference type="Proteomes" id="UP001597201"/>
    </source>
</evidence>
<sequence>MKNILSLAVFLMTLTFIGCQKTEIEKTKQEATMTKPQKKVIYQVFTRLFGNTNTINKPWGTIEENGVGKFADFDEKALKEIKDLGVTHIWYTGVPHHATVTDYTEFGISNDDPDVVKGRAGSPYAVKDYYNVNPDLAVDPEKRLEEFESLIKRTHEAGLKVIIDIVPNHVARKYIGKSNPEGVVDFGAKDNSQVVYDKNNNFYYVVGESFKVPHWENNYLPLGGEKHTLADGKFEENPAKWTGNGARTAQPGFYDWYETVKINYGISESGNKDFDELPSDFDLVPYQEHFAFWKDKTVPDSWKKFRDIALYWIEKGVDGFRYDMAEMVPVEFWSYMNSSIKMKNPEALLLAEVYNPSLYREYIFKGKMDYLYDKVALYDSIKGIMQGWGSTDNLPGVQDQVKDIEHNMLHFLENHDEQRIASTEFAGSAKKGKPAMLVSAAISTSPTMIYFGQEVGEPGAEDAGFGSPSRTSIFDYIGVPHHQRWMNDKKFDGGQLSEDEKELRTFYSKLLNFTLDHTAMMGNYQDIHLYNREHTDNYYKTLYSFVRWDEQEKFVIVANFDENIHYAIDLKIPADIISKWKLSDGQYQVNPFLDHHKPTKLLVKEGVGIIQLEIEPLGSYIFGLE</sequence>
<dbReference type="PANTHER" id="PTHR10357">
    <property type="entry name" value="ALPHA-AMYLASE FAMILY MEMBER"/>
    <property type="match status" value="1"/>
</dbReference>
<dbReference type="InterPro" id="IPR006047">
    <property type="entry name" value="GH13_cat_dom"/>
</dbReference>
<dbReference type="PROSITE" id="PS51257">
    <property type="entry name" value="PROKAR_LIPOPROTEIN"/>
    <property type="match status" value="1"/>
</dbReference>